<dbReference type="Gene3D" id="3.80.10.10">
    <property type="entry name" value="Ribonuclease Inhibitor"/>
    <property type="match status" value="1"/>
</dbReference>
<feature type="region of interest" description="Disordered" evidence="2">
    <location>
        <begin position="798"/>
        <end position="893"/>
    </location>
</feature>
<feature type="compositionally biased region" description="Acidic residues" evidence="2">
    <location>
        <begin position="1647"/>
        <end position="1666"/>
    </location>
</feature>
<feature type="region of interest" description="Disordered" evidence="2">
    <location>
        <begin position="1641"/>
        <end position="1732"/>
    </location>
</feature>
<dbReference type="InterPro" id="IPR032675">
    <property type="entry name" value="LRR_dom_sf"/>
</dbReference>
<name>A0A7R9GB68_9CRUS</name>
<organism evidence="3">
    <name type="scientific">Notodromas monacha</name>
    <dbReference type="NCBI Taxonomy" id="399045"/>
    <lineage>
        <taxon>Eukaryota</taxon>
        <taxon>Metazoa</taxon>
        <taxon>Ecdysozoa</taxon>
        <taxon>Arthropoda</taxon>
        <taxon>Crustacea</taxon>
        <taxon>Oligostraca</taxon>
        <taxon>Ostracoda</taxon>
        <taxon>Podocopa</taxon>
        <taxon>Podocopida</taxon>
        <taxon>Cypridocopina</taxon>
        <taxon>Cypridoidea</taxon>
        <taxon>Cyprididae</taxon>
        <taxon>Notodromas</taxon>
    </lineage>
</organism>
<feature type="coiled-coil region" evidence="1">
    <location>
        <begin position="495"/>
        <end position="589"/>
    </location>
</feature>
<sequence>MSNKTHDTEDEEEESGFFDCVDDNLEYSRIQSQQREPLQRGQHPKPSLSTITEPDCVVHVENHDDDSLGWVTGAEPSLLDSSSDVGPTSSRNADLLYLNHGVDWGRDDDTSESSTTSERGSSFTASSSCISSSQSLFRVCFRSTTSTSGRITKHFLLGVALSRNSVMFRHPRSDDKLTRKTTVFVPQIASSPGPLILVRRGLKPIENHISGKSLVMERSSLRSRKKSKRRNRRGRNFDASFDAAVLKLRAKVAEQKVRVQEYETTLAIEKQTRNDLQHRLEVVNEHLHSKVADSKKLRWMITSMESSRESEFAMLRASLRDARIKLISKTSENDALKDELQSFSDDYESMRSQSELREAKLERTIERLEQKLEQQPTSVQINRLCTEAKSTQTGEDDFVALLDDFIHDSNPQDFLDFVRLVGSFQDDAEGPRDFADLESRLRELADLIKGAEQRLENPKSSSNQIHKMGMSHHSHHNHHHQRKGVVPDRRSQSVVRQDIAENKCKESEIDRLRKQLKQTEDEGSVLASQLKKTKDELTRERIKVSKLQSELSTKKKAYSDAMSKLRKENVRVNEKLDTLLKENLDLRAKLKRFPADSNHNKGDTDLRRDKSSVLITNASLINKCSSNKCWSKNYDAVHSTIANAPKNTIPAASVHITPAPKLEDFSGLLDPGKSFNNNPNFVSKVRTRKSSTFRGFPLDYYDAVHSTIANAPKNTIPAASVHITPAPKLEDFSGLLDPGKSFNNNPNFVSKSPETSPERKLSQTLLHPHFTCHHEQGTETRSKALKCSNTVRQRLLLPPDETCNNSATKASRKKSRASKLDPKPRASSASCSTSSSPTRLFMTGPRSSSVIGFSLCQPGDDGDNNKRMDVGSRGEGNAAAAADGDNDDIQPPGKFRATRFVGDDGILVAWEPPSDDRIAGYLIYVDGEFNSKVRSPQRTKALINGIRNTNSGYDSNSRTRNSPESGVVIDIRSTTHDGQLSPPTACRIVWPTSSATASNDLAATTTTLETNADDSFHKPSTSYSMMDILDDIILKAYSEIPKPTRHYLSKVIRSGMGFEDDEEPVVYVHIHGNLTKVLKALRSDITILSIELMHPNPKRFVKMFEMIVETCPLLAVLKFGYNASKPMKLDIRNEKKFCLLVTKLISQCPKLEHLDMRDIVMTRPMYNVLCDLYQLRSLSATVTWMDLETVTDTVCKDHLFRKIVMLRKLDLMCFRQCSRRFPGPSVKYMRQLTIPKEGTMCGLSALLNTKDVEWVFNCDHLTYLDLEVTNNNLLKPSAAELWNNFKWLTHVKIMSKRASGVPPLKKVETLTHLLHDVNITEPDWNKWYRENMPDSLRFGAFFRVKQLQRDMFTVIAETTPILKNLYVGYEENNEDAMICPGAIPYQLRWVMTRPMYNVLCDLYQLRSLSATVTWMDLETAIDYSKRGDHVRPVGITQHQRRRVGFQLRPPDVPGLGSDQQRLAQAVSSRIVEQFLHQLCALLVQLCPEASGRENMPDSLRFGAFFRVKQLQRDMFTVIAETTPILKNLYVGYEENNEDAMICPGAIPYQLRYVMMLKGNNLESKNDHHALGALYMKKKFDSMIFKLDSFERPRNSRMPVVWRDFMHRLHMMRTHPVILDWRIPVLRDAMFEFINCNDVTPDMKVESLDEEEDDDEEGLEEDGDEGSGSEAYGDALAQGPDISNYGGDTAEQTDAGEASDGGLDAAEEPAEDAPDEAAAAAADPDGTEADTEG</sequence>
<dbReference type="EMBL" id="OA882534">
    <property type="protein sequence ID" value="CAD7275869.1"/>
    <property type="molecule type" value="Genomic_DNA"/>
</dbReference>
<feature type="compositionally biased region" description="Low complexity" evidence="2">
    <location>
        <begin position="112"/>
        <end position="127"/>
    </location>
</feature>
<keyword evidence="1" id="KW-0175">Coiled coil</keyword>
<feature type="region of interest" description="Disordered" evidence="2">
    <location>
        <begin position="106"/>
        <end position="127"/>
    </location>
</feature>
<feature type="compositionally biased region" description="Low complexity" evidence="2">
    <location>
        <begin position="825"/>
        <end position="839"/>
    </location>
</feature>
<evidence type="ECO:0000313" key="3">
    <source>
        <dbReference type="EMBL" id="CAD7275869.1"/>
    </source>
</evidence>
<accession>A0A7R9GB68</accession>
<evidence type="ECO:0000313" key="4">
    <source>
        <dbReference type="Proteomes" id="UP000678499"/>
    </source>
</evidence>
<dbReference type="Proteomes" id="UP000678499">
    <property type="component" value="Unassembled WGS sequence"/>
</dbReference>
<feature type="compositionally biased region" description="Basic residues" evidence="2">
    <location>
        <begin position="469"/>
        <end position="483"/>
    </location>
</feature>
<reference evidence="3" key="1">
    <citation type="submission" date="2020-11" db="EMBL/GenBank/DDBJ databases">
        <authorList>
            <person name="Tran Van P."/>
        </authorList>
    </citation>
    <scope>NUCLEOTIDE SEQUENCE</scope>
</reference>
<feature type="region of interest" description="Disordered" evidence="2">
    <location>
        <begin position="468"/>
        <end position="491"/>
    </location>
</feature>
<feature type="region of interest" description="Disordered" evidence="2">
    <location>
        <begin position="1"/>
        <end position="51"/>
    </location>
</feature>
<dbReference type="EMBL" id="CAJPEX010000497">
    <property type="protein sequence ID" value="CAG0916021.1"/>
    <property type="molecule type" value="Genomic_DNA"/>
</dbReference>
<feature type="compositionally biased region" description="Acidic residues" evidence="2">
    <location>
        <begin position="1704"/>
        <end position="1714"/>
    </location>
</feature>
<feature type="compositionally biased region" description="Acidic residues" evidence="2">
    <location>
        <begin position="8"/>
        <end position="25"/>
    </location>
</feature>
<feature type="coiled-coil region" evidence="1">
    <location>
        <begin position="319"/>
        <end position="371"/>
    </location>
</feature>
<evidence type="ECO:0000256" key="2">
    <source>
        <dbReference type="SAM" id="MobiDB-lite"/>
    </source>
</evidence>
<evidence type="ECO:0000256" key="1">
    <source>
        <dbReference type="SAM" id="Coils"/>
    </source>
</evidence>
<dbReference type="SUPFAM" id="SSF52047">
    <property type="entry name" value="RNI-like"/>
    <property type="match status" value="1"/>
</dbReference>
<protein>
    <submittedName>
        <fullName evidence="3">Uncharacterized protein</fullName>
    </submittedName>
</protein>
<feature type="coiled-coil region" evidence="1">
    <location>
        <begin position="245"/>
        <end position="279"/>
    </location>
</feature>
<gene>
    <name evidence="3" type="ORF">NMOB1V02_LOCUS3655</name>
</gene>
<proteinExistence type="predicted"/>
<dbReference type="OrthoDB" id="6358005at2759"/>
<feature type="compositionally biased region" description="Basic and acidic residues" evidence="2">
    <location>
        <begin position="863"/>
        <end position="872"/>
    </location>
</feature>
<keyword evidence="4" id="KW-1185">Reference proteome</keyword>